<protein>
    <submittedName>
        <fullName evidence="2">DUF4062 domain-containing protein</fullName>
    </submittedName>
</protein>
<sequence>MPNPTTFFLSSSAQDSLTDIRNTAYTEIRELGHNAEMYEKTFGPWPSFIEGARHCIEKVKECDVFCLFIHNKAGTMLDSGRTITHLEFMEAINQRKVLLLFADRTIKQQYFTAVKWVIKDFLGKYRADYNRNPSYKEISEFLEAESRKNDSPIPAKQAVEPYVWVFLYDIIDVHQKYVDDLSMGVGIRWKQYLSDLLRQGVELIPRKKEALESMDLAQEFGDFSDFSIHMMKFVTIKDLNLKRILVLLRETLSGAVIVNDFHLTKAVVGKVKRCSAICVFRRIERTLRNVCSDGDTGGDKDFDLKDSSSFVAITYNNFENEEPALFYIESKRMFYLTYKVGEYVISYHFPVESEWNQQMFEDYNETIIDGIMDAHANSMVFDYINTVLGGLQR</sequence>
<name>A0A5C4SY61_9BACL</name>
<dbReference type="Proteomes" id="UP000307943">
    <property type="component" value="Unassembled WGS sequence"/>
</dbReference>
<evidence type="ECO:0000313" key="3">
    <source>
        <dbReference type="Proteomes" id="UP000307943"/>
    </source>
</evidence>
<dbReference type="AlphaFoldDB" id="A0A5C4SY61"/>
<feature type="domain" description="DUF4062" evidence="1">
    <location>
        <begin position="8"/>
        <end position="91"/>
    </location>
</feature>
<dbReference type="Pfam" id="PF13271">
    <property type="entry name" value="DUF4062"/>
    <property type="match status" value="1"/>
</dbReference>
<evidence type="ECO:0000259" key="1">
    <source>
        <dbReference type="Pfam" id="PF13271"/>
    </source>
</evidence>
<accession>A0A5C4SY61</accession>
<dbReference type="RefSeq" id="WP_139606751.1">
    <property type="nucleotide sequence ID" value="NZ_VDCQ01000074.1"/>
</dbReference>
<evidence type="ECO:0000313" key="2">
    <source>
        <dbReference type="EMBL" id="TNJ61538.1"/>
    </source>
</evidence>
<keyword evidence="3" id="KW-1185">Reference proteome</keyword>
<dbReference type="InterPro" id="IPR025139">
    <property type="entry name" value="DUF4062"/>
</dbReference>
<gene>
    <name evidence="2" type="ORF">FE784_34245</name>
</gene>
<dbReference type="OrthoDB" id="2899841at2"/>
<comment type="caution">
    <text evidence="2">The sequence shown here is derived from an EMBL/GenBank/DDBJ whole genome shotgun (WGS) entry which is preliminary data.</text>
</comment>
<proteinExistence type="predicted"/>
<reference evidence="2 3" key="1">
    <citation type="submission" date="2019-05" db="EMBL/GenBank/DDBJ databases">
        <title>We sequenced the genome of Paenibacillus hemerocallicola KCTC 33185 for further insight into its adaptation and study the phylogeny of Paenibacillus.</title>
        <authorList>
            <person name="Narsing Rao M.P."/>
        </authorList>
    </citation>
    <scope>NUCLEOTIDE SEQUENCE [LARGE SCALE GENOMIC DNA]</scope>
    <source>
        <strain evidence="2 3">KCTC 33185</strain>
    </source>
</reference>
<dbReference type="EMBL" id="VDCQ01000074">
    <property type="protein sequence ID" value="TNJ61538.1"/>
    <property type="molecule type" value="Genomic_DNA"/>
</dbReference>
<organism evidence="2 3">
    <name type="scientific">Paenibacillus hemerocallicola</name>
    <dbReference type="NCBI Taxonomy" id="1172614"/>
    <lineage>
        <taxon>Bacteria</taxon>
        <taxon>Bacillati</taxon>
        <taxon>Bacillota</taxon>
        <taxon>Bacilli</taxon>
        <taxon>Bacillales</taxon>
        <taxon>Paenibacillaceae</taxon>
        <taxon>Paenibacillus</taxon>
    </lineage>
</organism>